<evidence type="ECO:0000256" key="1">
    <source>
        <dbReference type="SAM" id="SignalP"/>
    </source>
</evidence>
<evidence type="ECO:0000313" key="3">
    <source>
        <dbReference type="Proteomes" id="UP000694240"/>
    </source>
</evidence>
<dbReference type="AlphaFoldDB" id="A0A8T1XGP1"/>
<accession>A0A8T1XGP1</accession>
<organism evidence="2 3">
    <name type="scientific">Arabidopsis thaliana x Arabidopsis arenosa</name>
    <dbReference type="NCBI Taxonomy" id="1240361"/>
    <lineage>
        <taxon>Eukaryota</taxon>
        <taxon>Viridiplantae</taxon>
        <taxon>Streptophyta</taxon>
        <taxon>Embryophyta</taxon>
        <taxon>Tracheophyta</taxon>
        <taxon>Spermatophyta</taxon>
        <taxon>Magnoliopsida</taxon>
        <taxon>eudicotyledons</taxon>
        <taxon>Gunneridae</taxon>
        <taxon>Pentapetalae</taxon>
        <taxon>rosids</taxon>
        <taxon>malvids</taxon>
        <taxon>Brassicales</taxon>
        <taxon>Brassicaceae</taxon>
        <taxon>Camelineae</taxon>
        <taxon>Arabidopsis</taxon>
    </lineage>
</organism>
<dbReference type="EMBL" id="JAEFBK010000013">
    <property type="protein sequence ID" value="KAG7533706.1"/>
    <property type="molecule type" value="Genomic_DNA"/>
</dbReference>
<sequence>MRTIFLLSTLMIFVLSCTSNAMEKSYSEEKTHSSYPVGNSPVDLKIVDEFPPDEHLGVSHASNIIGFCQECAHHCLRKKRIIGECRWFVCHCSKRTIGVGL</sequence>
<dbReference type="PROSITE" id="PS51257">
    <property type="entry name" value="PROKAR_LIPOPROTEIN"/>
    <property type="match status" value="1"/>
</dbReference>
<reference evidence="2 3" key="1">
    <citation type="submission" date="2020-12" db="EMBL/GenBank/DDBJ databases">
        <title>Concerted genomic and epigenomic changes stabilize Arabidopsis allopolyploids.</title>
        <authorList>
            <person name="Chen Z."/>
        </authorList>
    </citation>
    <scope>NUCLEOTIDE SEQUENCE [LARGE SCALE GENOMIC DNA]</scope>
    <source>
        <strain evidence="2">Allo738</strain>
        <tissue evidence="2">Leaf</tissue>
    </source>
</reference>
<feature type="signal peptide" evidence="1">
    <location>
        <begin position="1"/>
        <end position="21"/>
    </location>
</feature>
<dbReference type="Proteomes" id="UP000694240">
    <property type="component" value="Chromosome 13"/>
</dbReference>
<comment type="caution">
    <text evidence="2">The sequence shown here is derived from an EMBL/GenBank/DDBJ whole genome shotgun (WGS) entry which is preliminary data.</text>
</comment>
<gene>
    <name evidence="2" type="ORF">ISN45_Aa08g013150</name>
</gene>
<name>A0A8T1XGP1_9BRAS</name>
<proteinExistence type="predicted"/>
<feature type="chain" id="PRO_5035949339" evidence="1">
    <location>
        <begin position="22"/>
        <end position="101"/>
    </location>
</feature>
<keyword evidence="1" id="KW-0732">Signal</keyword>
<keyword evidence="3" id="KW-1185">Reference proteome</keyword>
<evidence type="ECO:0000313" key="2">
    <source>
        <dbReference type="EMBL" id="KAG7533706.1"/>
    </source>
</evidence>
<protein>
    <submittedName>
        <fullName evidence="2">Uncharacterized protein</fullName>
    </submittedName>
</protein>